<reference evidence="3 4" key="1">
    <citation type="submission" date="2016-02" db="EMBL/GenBank/DDBJ databases">
        <title>Genome analysis of coral dinoflagellate symbionts highlights evolutionary adaptations to a symbiotic lifestyle.</title>
        <authorList>
            <person name="Aranda M."/>
            <person name="Li Y."/>
            <person name="Liew Y.J."/>
            <person name="Baumgarten S."/>
            <person name="Simakov O."/>
            <person name="Wilson M."/>
            <person name="Piel J."/>
            <person name="Ashoor H."/>
            <person name="Bougouffa S."/>
            <person name="Bajic V.B."/>
            <person name="Ryu T."/>
            <person name="Ravasi T."/>
            <person name="Bayer T."/>
            <person name="Micklem G."/>
            <person name="Kim H."/>
            <person name="Bhak J."/>
            <person name="Lajeunesse T.C."/>
            <person name="Voolstra C.R."/>
        </authorList>
    </citation>
    <scope>NUCLEOTIDE SEQUENCE [LARGE SCALE GENOMIC DNA]</scope>
    <source>
        <strain evidence="3 4">CCMP2467</strain>
    </source>
</reference>
<dbReference type="Proteomes" id="UP000186817">
    <property type="component" value="Unassembled WGS sequence"/>
</dbReference>
<dbReference type="PANTHER" id="PTHR36847:SF1">
    <property type="entry name" value="AMIDOLIGASE ENZYME"/>
    <property type="match status" value="1"/>
</dbReference>
<accession>A0A1Q9CW05</accession>
<evidence type="ECO:0000256" key="1">
    <source>
        <dbReference type="SAM" id="Coils"/>
    </source>
</evidence>
<protein>
    <submittedName>
        <fullName evidence="3">Uncharacterized protein</fullName>
    </submittedName>
</protein>
<dbReference type="InterPro" id="IPR022025">
    <property type="entry name" value="Amidoligase_2"/>
</dbReference>
<comment type="caution">
    <text evidence="3">The sequence shown here is derived from an EMBL/GenBank/DDBJ whole genome shotgun (WGS) entry which is preliminary data.</text>
</comment>
<keyword evidence="4" id="KW-1185">Reference proteome</keyword>
<proteinExistence type="predicted"/>
<feature type="compositionally biased region" description="Polar residues" evidence="2">
    <location>
        <begin position="10"/>
        <end position="22"/>
    </location>
</feature>
<sequence length="1085" mass="121836">MAPVGRDGDTSLNTGIETTQGIPNPYPSQPSLTKLPVADLPLHELCGVNATLKHVVDITHDVEPPNKSAIEAVVAKGKRSLRAVQTEGVLALPVEGFFFTLADVDLDVLDFAVRPIIKIMKTVAAGILGGPGSGKTPLARIIALCASWYWKPELGISSSASFRGASEFDSEIRINLEKKTFFLYYFNAQDFVHGQPGCKDRPDAHDDGRLAAEPIPNMTGFADVGCTMMTKERWGAAKFVQGQMHVIACNDYVCTDALKQCSYRIIARASCLTYHTKTCWLCSLQLCPRTPQDGCFQAHEHPRKNILVNAGKCLLFRCFTQEEIMVPCLSMGASVEFLQPSSGDRHQQNRDTNVSIRPTFHQDVQWQADYVDAILNGKSNSAIDVHSDKILAEPVHPPLAEPAIGSPITWKALDREMAQDDAMVKWYAPIAVGRDAAEFRWTATVPDGSFDSSEGTDRESRASSMRTRWVQAVLGAHASSEKRSSSWETRTATTASVQPSSAMSSIGRACLPVLLLWSSQFRSPCFAWAQHRVGLELELHMPLSNVEDAAKMLAKRSGLYLAKRCDGDRRKVYRPDGGISHYKDWEDRVCTSYWVVQRDSSLDDIKNMASLELSSRAKAFQDLEGDIDAFSDALCDLDARITKSCGFHVHMDMTELTKAKMKHVTLVNFARLWVRLEPLLLAVVPPSRRDNQYCKQVAPFLRGKDLWRLWYGHEYFMARDVKELLNPDGKYHTVNFPDEDRLYHTLEVRLHSGTVEAWKIKRWVKLCLQLLEVCKAPWDEEMRWLVRRGSMLHLLNRFVDEEVSAHIFQRAFHFIRTYPHVKLPDAVSWLERASQHGYPQSGKWQEFDCTGCGERFPSDIPLSEATALCWSCLHKPDGGVKLSSPEIIEKPTQGYGTSRRAVSFEPKGRRRREVPVLRRVPDCEQATQSAAPELMTAAALATAEWAGKRPDVEQRRAQTAAARLEKLEEMRQAKQRYREQAKALVAATWRPEPRSVETADVIERRRRINCLVFPDTQAQEQTAGTLLVQGTAGEPRRLGGGIGTGRLTLQVKPQRNVSSFAEMFHKSVGQHPYFSFPFSSGEWKY</sequence>
<feature type="coiled-coil region" evidence="1">
    <location>
        <begin position="960"/>
        <end position="987"/>
    </location>
</feature>
<evidence type="ECO:0000313" key="3">
    <source>
        <dbReference type="EMBL" id="OLP87100.1"/>
    </source>
</evidence>
<gene>
    <name evidence="3" type="ORF">AK812_SmicGene31712</name>
</gene>
<dbReference type="PANTHER" id="PTHR36847">
    <property type="entry name" value="AMIDOLIGASE ENZYME"/>
    <property type="match status" value="1"/>
</dbReference>
<evidence type="ECO:0000313" key="4">
    <source>
        <dbReference type="Proteomes" id="UP000186817"/>
    </source>
</evidence>
<evidence type="ECO:0000256" key="2">
    <source>
        <dbReference type="SAM" id="MobiDB-lite"/>
    </source>
</evidence>
<dbReference type="OrthoDB" id="5291055at2759"/>
<name>A0A1Q9CW05_SYMMI</name>
<dbReference type="AlphaFoldDB" id="A0A1Q9CW05"/>
<organism evidence="3 4">
    <name type="scientific">Symbiodinium microadriaticum</name>
    <name type="common">Dinoflagellate</name>
    <name type="synonym">Zooxanthella microadriatica</name>
    <dbReference type="NCBI Taxonomy" id="2951"/>
    <lineage>
        <taxon>Eukaryota</taxon>
        <taxon>Sar</taxon>
        <taxon>Alveolata</taxon>
        <taxon>Dinophyceae</taxon>
        <taxon>Suessiales</taxon>
        <taxon>Symbiodiniaceae</taxon>
        <taxon>Symbiodinium</taxon>
    </lineage>
</organism>
<feature type="region of interest" description="Disordered" evidence="2">
    <location>
        <begin position="1"/>
        <end position="30"/>
    </location>
</feature>
<dbReference type="EMBL" id="LSRX01000880">
    <property type="protein sequence ID" value="OLP87100.1"/>
    <property type="molecule type" value="Genomic_DNA"/>
</dbReference>
<dbReference type="Pfam" id="PF12224">
    <property type="entry name" value="Amidoligase_2"/>
    <property type="match status" value="1"/>
</dbReference>
<keyword evidence="1" id="KW-0175">Coiled coil</keyword>